<accession>A0A6A4WBW1</accession>
<gene>
    <name evidence="1" type="ORF">FJT64_027094</name>
</gene>
<name>A0A6A4WBW1_AMPAM</name>
<dbReference type="EMBL" id="VIIS01001271">
    <property type="protein sequence ID" value="KAF0300383.1"/>
    <property type="molecule type" value="Genomic_DNA"/>
</dbReference>
<proteinExistence type="predicted"/>
<dbReference type="AlphaFoldDB" id="A0A6A4WBW1"/>
<evidence type="ECO:0000313" key="2">
    <source>
        <dbReference type="Proteomes" id="UP000440578"/>
    </source>
</evidence>
<organism evidence="1 2">
    <name type="scientific">Amphibalanus amphitrite</name>
    <name type="common">Striped barnacle</name>
    <name type="synonym">Balanus amphitrite</name>
    <dbReference type="NCBI Taxonomy" id="1232801"/>
    <lineage>
        <taxon>Eukaryota</taxon>
        <taxon>Metazoa</taxon>
        <taxon>Ecdysozoa</taxon>
        <taxon>Arthropoda</taxon>
        <taxon>Crustacea</taxon>
        <taxon>Multicrustacea</taxon>
        <taxon>Cirripedia</taxon>
        <taxon>Thoracica</taxon>
        <taxon>Thoracicalcarea</taxon>
        <taxon>Balanomorpha</taxon>
        <taxon>Balanoidea</taxon>
        <taxon>Balanidae</taxon>
        <taxon>Amphibalaninae</taxon>
        <taxon>Amphibalanus</taxon>
    </lineage>
</organism>
<comment type="caution">
    <text evidence="1">The sequence shown here is derived from an EMBL/GenBank/DDBJ whole genome shotgun (WGS) entry which is preliminary data.</text>
</comment>
<protein>
    <submittedName>
        <fullName evidence="1">Uncharacterized protein</fullName>
    </submittedName>
</protein>
<keyword evidence="2" id="KW-1185">Reference proteome</keyword>
<dbReference type="EMBL" id="VIIS01001271">
    <property type="protein sequence ID" value="KAF0300382.1"/>
    <property type="molecule type" value="Genomic_DNA"/>
</dbReference>
<evidence type="ECO:0000313" key="1">
    <source>
        <dbReference type="EMBL" id="KAF0300382.1"/>
    </source>
</evidence>
<dbReference type="Proteomes" id="UP000440578">
    <property type="component" value="Unassembled WGS sequence"/>
</dbReference>
<reference evidence="1 2" key="1">
    <citation type="submission" date="2019-07" db="EMBL/GenBank/DDBJ databases">
        <title>Draft genome assembly of a fouling barnacle, Amphibalanus amphitrite (Darwin, 1854): The first reference genome for Thecostraca.</title>
        <authorList>
            <person name="Kim W."/>
        </authorList>
    </citation>
    <scope>NUCLEOTIDE SEQUENCE [LARGE SCALE GENOMIC DNA]</scope>
    <source>
        <strain evidence="1">SNU_AA5</strain>
        <tissue evidence="1">Soma without cirri and trophi</tissue>
    </source>
</reference>
<sequence length="167" mass="17543">MENCARKNHTADTASGITKTNTTRTTAALNTRATTTRHAVISMITNPLVTLSGSSAPMANTARKSAMANIRASLKRNFPSVTSLVSSAVNITSGTVCRASAEKASAVDDDRNWVQRPNIAVMAANGVRRTKLANKNPGTESSFAAVFTSPGVSITAIHAVIRRTRSA</sequence>